<evidence type="ECO:0000313" key="1">
    <source>
        <dbReference type="EMBL" id="AJO22147.1"/>
    </source>
</evidence>
<keyword evidence="2" id="KW-1185">Reference proteome</keyword>
<organism evidence="1 2">
    <name type="scientific">Heyndrickxia coagulans</name>
    <name type="common">Weizmannia coagulans</name>
    <dbReference type="NCBI Taxonomy" id="1398"/>
    <lineage>
        <taxon>Bacteria</taxon>
        <taxon>Bacillati</taxon>
        <taxon>Bacillota</taxon>
        <taxon>Bacilli</taxon>
        <taxon>Bacillales</taxon>
        <taxon>Bacillaceae</taxon>
        <taxon>Heyndrickxia</taxon>
    </lineage>
</organism>
<accession>A0AAN0T3F8</accession>
<evidence type="ECO:0000313" key="2">
    <source>
        <dbReference type="Proteomes" id="UP000032024"/>
    </source>
</evidence>
<name>A0AAN0T3F8_HEYCO</name>
<gene>
    <name evidence="1" type="ORF">SB48_HM08orf02125</name>
</gene>
<reference evidence="2" key="1">
    <citation type="submission" date="2015-01" db="EMBL/GenBank/DDBJ databases">
        <title>Comparative genome analysis of Bacillus coagulans HM-08, Clostridium butyricum HM-68, Bacillus subtilis HM-66 and Bacillus paralicheniformis BL-09.</title>
        <authorList>
            <person name="Zhang H."/>
        </authorList>
    </citation>
    <scope>NUCLEOTIDE SEQUENCE [LARGE SCALE GENOMIC DNA]</scope>
    <source>
        <strain evidence="2">HM-08</strain>
    </source>
</reference>
<sequence>MNKKSHAANRDKCKAYQAYTKKALYDKGACPRFRLHGSGARPPFFVPAFLL</sequence>
<dbReference type="EMBL" id="CP010525">
    <property type="protein sequence ID" value="AJO22147.1"/>
    <property type="molecule type" value="Genomic_DNA"/>
</dbReference>
<dbReference type="Proteomes" id="UP000032024">
    <property type="component" value="Chromosome"/>
</dbReference>
<protein>
    <submittedName>
        <fullName evidence="1">Uncharacterized protein</fullName>
    </submittedName>
</protein>
<proteinExistence type="predicted"/>
<dbReference type="AlphaFoldDB" id="A0AAN0T3F8"/>